<proteinExistence type="predicted"/>
<dbReference type="AlphaFoldDB" id="A0A0K2VNA7"/>
<evidence type="ECO:0000313" key="2">
    <source>
        <dbReference type="EMBL" id="CDX49578.1"/>
    </source>
</evidence>
<dbReference type="Proteomes" id="UP000182888">
    <property type="component" value="Unassembled WGS sequence"/>
</dbReference>
<feature type="region of interest" description="Disordered" evidence="1">
    <location>
        <begin position="54"/>
        <end position="81"/>
    </location>
</feature>
<organism evidence="2 3">
    <name type="scientific">Mesorhizobium plurifarium</name>
    <dbReference type="NCBI Taxonomy" id="69974"/>
    <lineage>
        <taxon>Bacteria</taxon>
        <taxon>Pseudomonadati</taxon>
        <taxon>Pseudomonadota</taxon>
        <taxon>Alphaproteobacteria</taxon>
        <taxon>Hyphomicrobiales</taxon>
        <taxon>Phyllobacteriaceae</taxon>
        <taxon>Mesorhizobium</taxon>
    </lineage>
</organism>
<gene>
    <name evidence="2" type="ORF">MPL1032_100120</name>
</gene>
<reference evidence="3" key="1">
    <citation type="submission" date="2014-08" db="EMBL/GenBank/DDBJ databases">
        <authorList>
            <person name="Edwards T."/>
        </authorList>
    </citation>
    <scope>NUCLEOTIDE SEQUENCE [LARGE SCALE GENOMIC DNA]</scope>
</reference>
<dbReference type="EMBL" id="CCND01000002">
    <property type="protein sequence ID" value="CDX49578.1"/>
    <property type="molecule type" value="Genomic_DNA"/>
</dbReference>
<sequence>MQNRVLRFVQGFFSSTYFDADSFDRKLIIRLNRQRHCVVPMLGSAIVQGSGAKKRAIGRRASKPRRAIEKSRCNPGSKLYD</sequence>
<protein>
    <submittedName>
        <fullName evidence="2">Uncharacterized protein</fullName>
    </submittedName>
</protein>
<feature type="compositionally biased region" description="Basic residues" evidence="1">
    <location>
        <begin position="54"/>
        <end position="65"/>
    </location>
</feature>
<name>A0A0K2VNA7_MESPL</name>
<evidence type="ECO:0000313" key="3">
    <source>
        <dbReference type="Proteomes" id="UP000182888"/>
    </source>
</evidence>
<accession>A0A0K2VNA7</accession>
<evidence type="ECO:0000256" key="1">
    <source>
        <dbReference type="SAM" id="MobiDB-lite"/>
    </source>
</evidence>